<protein>
    <submittedName>
        <fullName evidence="1">Uncharacterized protein</fullName>
    </submittedName>
</protein>
<dbReference type="AlphaFoldDB" id="W2WLN5"/>
<comment type="caution">
    <text evidence="1">The sequence shown here is derived from an EMBL/GenBank/DDBJ whole genome shotgun (WGS) entry which is preliminary data.</text>
</comment>
<gene>
    <name evidence="1" type="ORF">F441_13399</name>
</gene>
<dbReference type="Proteomes" id="UP000018958">
    <property type="component" value="Unassembled WGS sequence"/>
</dbReference>
<evidence type="ECO:0000313" key="1">
    <source>
        <dbReference type="EMBL" id="ETP11048.1"/>
    </source>
</evidence>
<organism evidence="1 2">
    <name type="scientific">Phytophthora nicotianae CJ01A1</name>
    <dbReference type="NCBI Taxonomy" id="1317063"/>
    <lineage>
        <taxon>Eukaryota</taxon>
        <taxon>Sar</taxon>
        <taxon>Stramenopiles</taxon>
        <taxon>Oomycota</taxon>
        <taxon>Peronosporomycetes</taxon>
        <taxon>Peronosporales</taxon>
        <taxon>Peronosporaceae</taxon>
        <taxon>Phytophthora</taxon>
    </lineage>
</organism>
<reference evidence="1 2" key="1">
    <citation type="submission" date="2013-11" db="EMBL/GenBank/DDBJ databases">
        <title>The Genome Sequence of Phytophthora parasitica CJ01A1.</title>
        <authorList>
            <consortium name="The Broad Institute Genomics Platform"/>
            <person name="Russ C."/>
            <person name="Tyler B."/>
            <person name="Panabieres F."/>
            <person name="Shan W."/>
            <person name="Tripathy S."/>
            <person name="Grunwald N."/>
            <person name="Machado M."/>
            <person name="Johnson C.S."/>
            <person name="Walker B."/>
            <person name="Young S.K."/>
            <person name="Zeng Q."/>
            <person name="Gargeya S."/>
            <person name="Fitzgerald M."/>
            <person name="Haas B."/>
            <person name="Abouelleil A."/>
            <person name="Allen A.W."/>
            <person name="Alvarado L."/>
            <person name="Arachchi H.M."/>
            <person name="Berlin A.M."/>
            <person name="Chapman S.B."/>
            <person name="Gainer-Dewar J."/>
            <person name="Goldberg J."/>
            <person name="Griggs A."/>
            <person name="Gujja S."/>
            <person name="Hansen M."/>
            <person name="Howarth C."/>
            <person name="Imamovic A."/>
            <person name="Ireland A."/>
            <person name="Larimer J."/>
            <person name="McCowan C."/>
            <person name="Murphy C."/>
            <person name="Pearson M."/>
            <person name="Poon T.W."/>
            <person name="Priest M."/>
            <person name="Roberts A."/>
            <person name="Saif S."/>
            <person name="Shea T."/>
            <person name="Sisk P."/>
            <person name="Sykes S."/>
            <person name="Wortman J."/>
            <person name="Nusbaum C."/>
            <person name="Birren B."/>
        </authorList>
    </citation>
    <scope>NUCLEOTIDE SEQUENCE [LARGE SCALE GENOMIC DNA]</scope>
    <source>
        <strain evidence="1 2">CJ01A1</strain>
    </source>
</reference>
<evidence type="ECO:0000313" key="2">
    <source>
        <dbReference type="Proteomes" id="UP000018958"/>
    </source>
</evidence>
<proteinExistence type="predicted"/>
<dbReference type="EMBL" id="ANIX01002660">
    <property type="protein sequence ID" value="ETP11048.1"/>
    <property type="molecule type" value="Genomic_DNA"/>
</dbReference>
<name>W2WLN5_PHYNI</name>
<sequence length="73" mass="8121">MAPLKIHIARPKEADKSTVRSLMSSSNTRIAWAAESAVDIRILELDKGNENVELWDEACWPAVMKETDGVILV</sequence>
<accession>W2WLN5</accession>
<dbReference type="OrthoDB" id="275177at2759"/>